<proteinExistence type="predicted"/>
<dbReference type="PRINTS" id="PR00035">
    <property type="entry name" value="HTHGNTR"/>
</dbReference>
<comment type="caution">
    <text evidence="5">The sequence shown here is derived from an EMBL/GenBank/DDBJ whole genome shotgun (WGS) entry which is preliminary data.</text>
</comment>
<protein>
    <submittedName>
        <fullName evidence="5">GntR family transcriptional regulator</fullName>
    </submittedName>
</protein>
<keyword evidence="1" id="KW-0805">Transcription regulation</keyword>
<reference evidence="5 6" key="1">
    <citation type="submission" date="2019-11" db="EMBL/GenBank/DDBJ databases">
        <authorList>
            <person name="Dong K."/>
        </authorList>
    </citation>
    <scope>NUCLEOTIDE SEQUENCE [LARGE SCALE GENOMIC DNA]</scope>
    <source>
        <strain evidence="5 6">NBRC 111993</strain>
    </source>
</reference>
<dbReference type="Gene3D" id="1.10.10.10">
    <property type="entry name" value="Winged helix-like DNA-binding domain superfamily/Winged helix DNA-binding domain"/>
    <property type="match status" value="1"/>
</dbReference>
<dbReference type="Pfam" id="PF00392">
    <property type="entry name" value="GntR"/>
    <property type="match status" value="1"/>
</dbReference>
<dbReference type="SUPFAM" id="SSF46785">
    <property type="entry name" value="Winged helix' DNA-binding domain"/>
    <property type="match status" value="1"/>
</dbReference>
<dbReference type="InterPro" id="IPR036390">
    <property type="entry name" value="WH_DNA-bd_sf"/>
</dbReference>
<dbReference type="PROSITE" id="PS50949">
    <property type="entry name" value="HTH_GNTR"/>
    <property type="match status" value="1"/>
</dbReference>
<organism evidence="5 6">
    <name type="scientific">Paracoccus aestuariivivens</name>
    <dbReference type="NCBI Taxonomy" id="1820333"/>
    <lineage>
        <taxon>Bacteria</taxon>
        <taxon>Pseudomonadati</taxon>
        <taxon>Pseudomonadota</taxon>
        <taxon>Alphaproteobacteria</taxon>
        <taxon>Rhodobacterales</taxon>
        <taxon>Paracoccaceae</taxon>
        <taxon>Paracoccus</taxon>
    </lineage>
</organism>
<dbReference type="SMART" id="SM00345">
    <property type="entry name" value="HTH_GNTR"/>
    <property type="match status" value="1"/>
</dbReference>
<dbReference type="InterPro" id="IPR000524">
    <property type="entry name" value="Tscrpt_reg_HTH_GntR"/>
</dbReference>
<dbReference type="InterPro" id="IPR011711">
    <property type="entry name" value="GntR_C"/>
</dbReference>
<evidence type="ECO:0000256" key="2">
    <source>
        <dbReference type="ARBA" id="ARBA00023125"/>
    </source>
</evidence>
<evidence type="ECO:0000256" key="1">
    <source>
        <dbReference type="ARBA" id="ARBA00023015"/>
    </source>
</evidence>
<name>A0A6L6JDZ2_9RHOB</name>
<dbReference type="AlphaFoldDB" id="A0A6L6JDZ2"/>
<dbReference type="GO" id="GO:0003700">
    <property type="term" value="F:DNA-binding transcription factor activity"/>
    <property type="evidence" value="ECO:0007669"/>
    <property type="project" value="InterPro"/>
</dbReference>
<keyword evidence="3" id="KW-0804">Transcription</keyword>
<keyword evidence="6" id="KW-1185">Reference proteome</keyword>
<feature type="domain" description="HTH gntR-type" evidence="4">
    <location>
        <begin position="3"/>
        <end position="70"/>
    </location>
</feature>
<dbReference type="OrthoDB" id="7620579at2"/>
<sequence>MSERSADHIHALLSERIISGGLRPGAPLAEAAIAAEFGVSRTPVREALHRLSTEGLIERGARRAFIVRRMGVADLAELFEALGEIEATCAGLAARRMTEIEISALATILTDDANDYARLNSRFHAALRAGARNQVLTSLATDLERRSLPWRDASFRIRSDRIDRSREEHDDILRAITARDGERAAALMRTHMARSLHAISELLAKD</sequence>
<dbReference type="SUPFAM" id="SSF48008">
    <property type="entry name" value="GntR ligand-binding domain-like"/>
    <property type="match status" value="1"/>
</dbReference>
<accession>A0A6L6JDZ2</accession>
<gene>
    <name evidence="5" type="ORF">GL286_18655</name>
</gene>
<dbReference type="PANTHER" id="PTHR43537:SF49">
    <property type="entry name" value="TRANSCRIPTIONAL REGULATORY PROTEIN"/>
    <property type="match status" value="1"/>
</dbReference>
<dbReference type="EMBL" id="WMIE01000019">
    <property type="protein sequence ID" value="MTH79736.1"/>
    <property type="molecule type" value="Genomic_DNA"/>
</dbReference>
<evidence type="ECO:0000256" key="3">
    <source>
        <dbReference type="ARBA" id="ARBA00023163"/>
    </source>
</evidence>
<dbReference type="InterPro" id="IPR036388">
    <property type="entry name" value="WH-like_DNA-bd_sf"/>
</dbReference>
<dbReference type="Pfam" id="PF07729">
    <property type="entry name" value="FCD"/>
    <property type="match status" value="1"/>
</dbReference>
<keyword evidence="2" id="KW-0238">DNA-binding</keyword>
<dbReference type="PANTHER" id="PTHR43537">
    <property type="entry name" value="TRANSCRIPTIONAL REGULATOR, GNTR FAMILY"/>
    <property type="match status" value="1"/>
</dbReference>
<evidence type="ECO:0000313" key="5">
    <source>
        <dbReference type="EMBL" id="MTH79736.1"/>
    </source>
</evidence>
<dbReference type="InterPro" id="IPR008920">
    <property type="entry name" value="TF_FadR/GntR_C"/>
</dbReference>
<evidence type="ECO:0000259" key="4">
    <source>
        <dbReference type="PROSITE" id="PS50949"/>
    </source>
</evidence>
<dbReference type="Proteomes" id="UP000478183">
    <property type="component" value="Unassembled WGS sequence"/>
</dbReference>
<dbReference type="SMART" id="SM00895">
    <property type="entry name" value="FCD"/>
    <property type="match status" value="1"/>
</dbReference>
<evidence type="ECO:0000313" key="6">
    <source>
        <dbReference type="Proteomes" id="UP000478183"/>
    </source>
</evidence>
<dbReference type="RefSeq" id="WP_155097087.1">
    <property type="nucleotide sequence ID" value="NZ_WMIE01000019.1"/>
</dbReference>
<dbReference type="GO" id="GO:0003677">
    <property type="term" value="F:DNA binding"/>
    <property type="evidence" value="ECO:0007669"/>
    <property type="project" value="UniProtKB-KW"/>
</dbReference>
<dbReference type="Gene3D" id="1.20.120.530">
    <property type="entry name" value="GntR ligand-binding domain-like"/>
    <property type="match status" value="1"/>
</dbReference>